<dbReference type="Gene3D" id="2.40.37.20">
    <property type="entry name" value="D-serine dehydratase-like domain"/>
    <property type="match status" value="1"/>
</dbReference>
<accession>A0A0C4YUG4</accession>
<dbReference type="KEGG" id="cbw:RR42_s2649"/>
<dbReference type="CDD" id="cd06812">
    <property type="entry name" value="PLPDE_III_DSD_D-TA_like_1"/>
    <property type="match status" value="1"/>
</dbReference>
<dbReference type="EMBL" id="CP010537">
    <property type="protein sequence ID" value="AJG24231.1"/>
    <property type="molecule type" value="Genomic_DNA"/>
</dbReference>
<dbReference type="PANTHER" id="PTHR28004">
    <property type="entry name" value="ZGC:162816-RELATED"/>
    <property type="match status" value="1"/>
</dbReference>
<name>A0A0C4YUG4_9BURK</name>
<dbReference type="GO" id="GO:0036088">
    <property type="term" value="P:D-serine catabolic process"/>
    <property type="evidence" value="ECO:0007669"/>
    <property type="project" value="TreeGrafter"/>
</dbReference>
<keyword evidence="2" id="KW-0456">Lyase</keyword>
<proteinExistence type="inferred from homology"/>
<dbReference type="STRING" id="68895.RR42_s2649"/>
<gene>
    <name evidence="4" type="ORF">RR42_s2649</name>
</gene>
<evidence type="ECO:0000256" key="1">
    <source>
        <dbReference type="ARBA" id="ARBA00005323"/>
    </source>
</evidence>
<dbReference type="InterPro" id="IPR029066">
    <property type="entry name" value="PLP-binding_barrel"/>
</dbReference>
<reference evidence="4 5" key="1">
    <citation type="journal article" date="2015" name="Genome Announc.">
        <title>Complete Genome Sequence of Cupriavidus basilensis 4G11, Isolated from the Oak Ridge Field Research Center Site.</title>
        <authorList>
            <person name="Ray J."/>
            <person name="Waters R.J."/>
            <person name="Skerker J.M."/>
            <person name="Kuehl J.V."/>
            <person name="Price M.N."/>
            <person name="Huang J."/>
            <person name="Chakraborty R."/>
            <person name="Arkin A.P."/>
            <person name="Deutschbauer A."/>
        </authorList>
    </citation>
    <scope>NUCLEOTIDE SEQUENCE [LARGE SCALE GENOMIC DNA]</scope>
    <source>
        <strain evidence="4">4G11</strain>
    </source>
</reference>
<dbReference type="RefSeq" id="WP_043356296.1">
    <property type="nucleotide sequence ID" value="NZ_CP010537.1"/>
</dbReference>
<dbReference type="InterPro" id="IPR026956">
    <property type="entry name" value="D-ser_dehydrat-like_dom"/>
</dbReference>
<dbReference type="SUPFAM" id="SSF51419">
    <property type="entry name" value="PLP-binding barrel"/>
    <property type="match status" value="1"/>
</dbReference>
<evidence type="ECO:0000313" key="4">
    <source>
        <dbReference type="EMBL" id="AJG24231.1"/>
    </source>
</evidence>
<evidence type="ECO:0000259" key="3">
    <source>
        <dbReference type="SMART" id="SM01119"/>
    </source>
</evidence>
<dbReference type="Pfam" id="PF01168">
    <property type="entry name" value="Ala_racemase_N"/>
    <property type="match status" value="1"/>
</dbReference>
<protein>
    <submittedName>
        <fullName evidence="4">Type III PLP</fullName>
    </submittedName>
</protein>
<feature type="domain" description="D-serine dehydratase-like" evidence="3">
    <location>
        <begin position="259"/>
        <end position="370"/>
    </location>
</feature>
<sequence>MNTANHTLASLETPAAVIDLPRMQHNIQRMQARMDALGVRFRPHAKTSKCSAVVQAQIDAGARGITVSTLKEAAHFFADGITDILYGVGMVSTKLPQALALRRQGCDLKIVTDSVTSAEAIVAFGAAHGESFEVWIEIDTDGHRSGIRPDEAALIDVARVLHEGGARLGGVMTHAGSSYDLDTPEALAAMAEQERAGCVMAAERLRAAGLPCAVVSVGSTPTALSATRLEGVTEVRAGVYVFFDLVMRNVGVCATQDVALSVLTTVIGHQADKGWAIVDAGWMAMSRDRGTQKQKCDFGYGQVCGIDGTVLPGYVLSGANQEHGIVSREGGESAPEPDIAARLPIGTVLRILPNHACATGAQFPEYHALAQDGTLAAWSRFHGW</sequence>
<dbReference type="InterPro" id="IPR042208">
    <property type="entry name" value="D-ser_dehydrat-like_sf"/>
</dbReference>
<comment type="similarity">
    <text evidence="1">Belongs to the DSD1 family.</text>
</comment>
<dbReference type="InterPro" id="IPR051466">
    <property type="entry name" value="D-amino_acid_metab_enzyme"/>
</dbReference>
<evidence type="ECO:0000313" key="5">
    <source>
        <dbReference type="Proteomes" id="UP000031843"/>
    </source>
</evidence>
<dbReference type="GO" id="GO:0008721">
    <property type="term" value="F:D-serine ammonia-lyase activity"/>
    <property type="evidence" value="ECO:0007669"/>
    <property type="project" value="TreeGrafter"/>
</dbReference>
<dbReference type="OrthoDB" id="9772497at2"/>
<dbReference type="PANTHER" id="PTHR28004:SF2">
    <property type="entry name" value="D-SERINE DEHYDRATASE"/>
    <property type="match status" value="1"/>
</dbReference>
<dbReference type="Proteomes" id="UP000031843">
    <property type="component" value="Chromosome secondary"/>
</dbReference>
<evidence type="ECO:0000256" key="2">
    <source>
        <dbReference type="ARBA" id="ARBA00023239"/>
    </source>
</evidence>
<organism evidence="4 5">
    <name type="scientific">Cupriavidus basilensis</name>
    <dbReference type="NCBI Taxonomy" id="68895"/>
    <lineage>
        <taxon>Bacteria</taxon>
        <taxon>Pseudomonadati</taxon>
        <taxon>Pseudomonadota</taxon>
        <taxon>Betaproteobacteria</taxon>
        <taxon>Burkholderiales</taxon>
        <taxon>Burkholderiaceae</taxon>
        <taxon>Cupriavidus</taxon>
    </lineage>
</organism>
<dbReference type="Gene3D" id="3.20.20.10">
    <property type="entry name" value="Alanine racemase"/>
    <property type="match status" value="1"/>
</dbReference>
<dbReference type="AlphaFoldDB" id="A0A0C4YUG4"/>
<keyword evidence="5" id="KW-1185">Reference proteome</keyword>
<dbReference type="Pfam" id="PF14031">
    <property type="entry name" value="D-ser_dehydrat"/>
    <property type="match status" value="1"/>
</dbReference>
<dbReference type="SMART" id="SM01119">
    <property type="entry name" value="D-ser_dehydrat"/>
    <property type="match status" value="1"/>
</dbReference>
<dbReference type="InterPro" id="IPR001608">
    <property type="entry name" value="Ala_racemase_N"/>
</dbReference>